<evidence type="ECO:0000313" key="3">
    <source>
        <dbReference type="EMBL" id="RIW16261.1"/>
    </source>
</evidence>
<feature type="domain" description="IPT/TIG" evidence="2">
    <location>
        <begin position="123"/>
        <end position="204"/>
    </location>
</feature>
<dbReference type="SMART" id="SM00429">
    <property type="entry name" value="IPT"/>
    <property type="match status" value="1"/>
</dbReference>
<keyword evidence="1" id="KW-0732">Signal</keyword>
<dbReference type="SUPFAM" id="SSF81296">
    <property type="entry name" value="E set domains"/>
    <property type="match status" value="1"/>
</dbReference>
<keyword evidence="4" id="KW-1185">Reference proteome</keyword>
<dbReference type="SUPFAM" id="SSF50965">
    <property type="entry name" value="Galactose oxidase, central domain"/>
    <property type="match status" value="1"/>
</dbReference>
<feature type="signal peptide" evidence="1">
    <location>
        <begin position="1"/>
        <end position="20"/>
    </location>
</feature>
<sequence>MRKLLSLSIFLVLLTGWACTQEEDVTTVVVTEEVIFVSGDKVRMLGRLITNQPISASDHGFYLSTNENFSSPIVISLGVKESAGRFIGETTGLQINQPYFAKAFVEVNGVEIFGEVLELTTLNPIIESFSPTFSIPGSEMIIQGRNFPQGTKVFFGTQEATILENVFETRLRVRIPNPSGQVVVPIRVQIQDRVLEFSQKFEYRSGKFTLVGQFPEGRRIYENVFFQNQDGLFAGLGISRLAGYFPGFQRFNPQSGTWTAVNFPGTPVEGAFATSGYLGGGGIEVDRDVFTYSREFWKINGSTFEPLPDLPFDSFRSLAFELDGQLFLAGGTGIGTRGIRKYNSATKAWALLGSTPLDIDYSLAYFIYQNKVYFIAQDRTIWEYSPQSDSWRVFTSYPGQLENGFGMAQVIGDKVYIGLYRRTDQLWELDLKTLNWKTKNNIPGLPQSVNIGYYTFNGQIYILRAAEVSVSGNLPMELYRFDPDGI</sequence>
<evidence type="ECO:0000256" key="1">
    <source>
        <dbReference type="SAM" id="SignalP"/>
    </source>
</evidence>
<dbReference type="EMBL" id="QXML01000003">
    <property type="protein sequence ID" value="RIW16261.1"/>
    <property type="molecule type" value="Genomic_DNA"/>
</dbReference>
<dbReference type="Proteomes" id="UP000283522">
    <property type="component" value="Unassembled WGS sequence"/>
</dbReference>
<dbReference type="Gene3D" id="2.60.40.10">
    <property type="entry name" value="Immunoglobulins"/>
    <property type="match status" value="1"/>
</dbReference>
<gene>
    <name evidence="3" type="ORF">D0X99_07795</name>
</gene>
<dbReference type="AlphaFoldDB" id="A0A418PT45"/>
<comment type="caution">
    <text evidence="3">The sequence shown here is derived from an EMBL/GenBank/DDBJ whole genome shotgun (WGS) entry which is preliminary data.</text>
</comment>
<dbReference type="OrthoDB" id="103335at2"/>
<protein>
    <recommendedName>
        <fullName evidence="2">IPT/TIG domain-containing protein</fullName>
    </recommendedName>
</protein>
<dbReference type="InterPro" id="IPR011043">
    <property type="entry name" value="Gal_Oxase/kelch_b-propeller"/>
</dbReference>
<dbReference type="InterPro" id="IPR002909">
    <property type="entry name" value="IPT_dom"/>
</dbReference>
<reference evidence="3 4" key="1">
    <citation type="submission" date="2018-09" db="EMBL/GenBank/DDBJ databases">
        <authorList>
            <person name="Wang X."/>
            <person name="Du Z."/>
        </authorList>
    </citation>
    <scope>NUCLEOTIDE SEQUENCE [LARGE SCALE GENOMIC DNA]</scope>
    <source>
        <strain evidence="3 4">N3</strain>
    </source>
</reference>
<evidence type="ECO:0000313" key="4">
    <source>
        <dbReference type="Proteomes" id="UP000283522"/>
    </source>
</evidence>
<dbReference type="InterPro" id="IPR013783">
    <property type="entry name" value="Ig-like_fold"/>
</dbReference>
<proteinExistence type="predicted"/>
<dbReference type="InterPro" id="IPR015915">
    <property type="entry name" value="Kelch-typ_b-propeller"/>
</dbReference>
<dbReference type="Gene3D" id="2.120.10.80">
    <property type="entry name" value="Kelch-type beta propeller"/>
    <property type="match status" value="1"/>
</dbReference>
<dbReference type="RefSeq" id="WP_119477116.1">
    <property type="nucleotide sequence ID" value="NZ_QXML01000003.1"/>
</dbReference>
<name>A0A418PT45_9BACT</name>
<dbReference type="CDD" id="cd00102">
    <property type="entry name" value="IPT"/>
    <property type="match status" value="1"/>
</dbReference>
<dbReference type="InterPro" id="IPR014756">
    <property type="entry name" value="Ig_E-set"/>
</dbReference>
<feature type="chain" id="PRO_5019341768" description="IPT/TIG domain-containing protein" evidence="1">
    <location>
        <begin position="21"/>
        <end position="486"/>
    </location>
</feature>
<accession>A0A418PT45</accession>
<organism evidence="3 4">
    <name type="scientific">Algoriphagus lacus</name>
    <dbReference type="NCBI Taxonomy" id="2056311"/>
    <lineage>
        <taxon>Bacteria</taxon>
        <taxon>Pseudomonadati</taxon>
        <taxon>Bacteroidota</taxon>
        <taxon>Cytophagia</taxon>
        <taxon>Cytophagales</taxon>
        <taxon>Cyclobacteriaceae</taxon>
        <taxon>Algoriphagus</taxon>
    </lineage>
</organism>
<evidence type="ECO:0000259" key="2">
    <source>
        <dbReference type="SMART" id="SM00429"/>
    </source>
</evidence>